<name>A0A9K3HYL7_HELAN</name>
<reference evidence="3" key="2">
    <citation type="submission" date="2020-06" db="EMBL/GenBank/DDBJ databases">
        <title>Helianthus annuus Genome sequencing and assembly Release 2.</title>
        <authorList>
            <person name="Gouzy J."/>
            <person name="Langlade N."/>
            <person name="Munos S."/>
        </authorList>
    </citation>
    <scope>NUCLEOTIDE SEQUENCE</scope>
    <source>
        <tissue evidence="3">Leaves</tissue>
    </source>
</reference>
<keyword evidence="4" id="KW-1185">Reference proteome</keyword>
<dbReference type="EMBL" id="MNCJ02000325">
    <property type="protein sequence ID" value="KAF5786887.1"/>
    <property type="molecule type" value="Genomic_DNA"/>
</dbReference>
<evidence type="ECO:0000256" key="1">
    <source>
        <dbReference type="SAM" id="Coils"/>
    </source>
</evidence>
<sequence length="180" mass="20545">MFFSDEIEVDPTIAEEKFSPDWDVKNKDSVMDALTAKMFIFGINTPIDHSRSCHMKSQDLRMVVLANQAQSNVYVTELYRRWVEAESVRENLERELLSVKDKLQRTPDTEKRVAQLTRDLAAKKKKIKALTAQCQSAQAAALAGEERDKSAAELDKFASTMKENDKAHKQLLDKMEDSFS</sequence>
<gene>
    <name evidence="3" type="ORF">HanXRQr2_Chr10g0446541</name>
</gene>
<protein>
    <submittedName>
        <fullName evidence="3">Uncharacterized protein</fullName>
    </submittedName>
</protein>
<dbReference type="AlphaFoldDB" id="A0A9K3HYL7"/>
<comment type="caution">
    <text evidence="3">The sequence shown here is derived from an EMBL/GenBank/DDBJ whole genome shotgun (WGS) entry which is preliminary data.</text>
</comment>
<evidence type="ECO:0000313" key="4">
    <source>
        <dbReference type="Proteomes" id="UP000215914"/>
    </source>
</evidence>
<feature type="coiled-coil region" evidence="1">
    <location>
        <begin position="113"/>
        <end position="140"/>
    </location>
</feature>
<keyword evidence="1" id="KW-0175">Coiled coil</keyword>
<evidence type="ECO:0000256" key="2">
    <source>
        <dbReference type="SAM" id="MobiDB-lite"/>
    </source>
</evidence>
<accession>A0A9K3HYL7</accession>
<organism evidence="3 4">
    <name type="scientific">Helianthus annuus</name>
    <name type="common">Common sunflower</name>
    <dbReference type="NCBI Taxonomy" id="4232"/>
    <lineage>
        <taxon>Eukaryota</taxon>
        <taxon>Viridiplantae</taxon>
        <taxon>Streptophyta</taxon>
        <taxon>Embryophyta</taxon>
        <taxon>Tracheophyta</taxon>
        <taxon>Spermatophyta</taxon>
        <taxon>Magnoliopsida</taxon>
        <taxon>eudicotyledons</taxon>
        <taxon>Gunneridae</taxon>
        <taxon>Pentapetalae</taxon>
        <taxon>asterids</taxon>
        <taxon>campanulids</taxon>
        <taxon>Asterales</taxon>
        <taxon>Asteraceae</taxon>
        <taxon>Asteroideae</taxon>
        <taxon>Heliantheae alliance</taxon>
        <taxon>Heliantheae</taxon>
        <taxon>Helianthus</taxon>
    </lineage>
</organism>
<feature type="region of interest" description="Disordered" evidence="2">
    <location>
        <begin position="160"/>
        <end position="180"/>
    </location>
</feature>
<dbReference type="Gramene" id="mRNA:HanXRQr2_Chr10g0446541">
    <property type="protein sequence ID" value="CDS:HanXRQr2_Chr10g0446541.1"/>
    <property type="gene ID" value="HanXRQr2_Chr10g0446541"/>
</dbReference>
<proteinExistence type="predicted"/>
<evidence type="ECO:0000313" key="3">
    <source>
        <dbReference type="EMBL" id="KAF5786887.1"/>
    </source>
</evidence>
<reference evidence="3" key="1">
    <citation type="journal article" date="2017" name="Nature">
        <title>The sunflower genome provides insights into oil metabolism, flowering and Asterid evolution.</title>
        <authorList>
            <person name="Badouin H."/>
            <person name="Gouzy J."/>
            <person name="Grassa C.J."/>
            <person name="Murat F."/>
            <person name="Staton S.E."/>
            <person name="Cottret L."/>
            <person name="Lelandais-Briere C."/>
            <person name="Owens G.L."/>
            <person name="Carrere S."/>
            <person name="Mayjonade B."/>
            <person name="Legrand L."/>
            <person name="Gill N."/>
            <person name="Kane N.C."/>
            <person name="Bowers J.E."/>
            <person name="Hubner S."/>
            <person name="Bellec A."/>
            <person name="Berard A."/>
            <person name="Berges H."/>
            <person name="Blanchet N."/>
            <person name="Boniface M.C."/>
            <person name="Brunel D."/>
            <person name="Catrice O."/>
            <person name="Chaidir N."/>
            <person name="Claudel C."/>
            <person name="Donnadieu C."/>
            <person name="Faraut T."/>
            <person name="Fievet G."/>
            <person name="Helmstetter N."/>
            <person name="King M."/>
            <person name="Knapp S.J."/>
            <person name="Lai Z."/>
            <person name="Le Paslier M.C."/>
            <person name="Lippi Y."/>
            <person name="Lorenzon L."/>
            <person name="Mandel J.R."/>
            <person name="Marage G."/>
            <person name="Marchand G."/>
            <person name="Marquand E."/>
            <person name="Bret-Mestries E."/>
            <person name="Morien E."/>
            <person name="Nambeesan S."/>
            <person name="Nguyen T."/>
            <person name="Pegot-Espagnet P."/>
            <person name="Pouilly N."/>
            <person name="Raftis F."/>
            <person name="Sallet E."/>
            <person name="Schiex T."/>
            <person name="Thomas J."/>
            <person name="Vandecasteele C."/>
            <person name="Vares D."/>
            <person name="Vear F."/>
            <person name="Vautrin S."/>
            <person name="Crespi M."/>
            <person name="Mangin B."/>
            <person name="Burke J.M."/>
            <person name="Salse J."/>
            <person name="Munos S."/>
            <person name="Vincourt P."/>
            <person name="Rieseberg L.H."/>
            <person name="Langlade N.B."/>
        </authorList>
    </citation>
    <scope>NUCLEOTIDE SEQUENCE</scope>
    <source>
        <tissue evidence="3">Leaves</tissue>
    </source>
</reference>
<dbReference type="Proteomes" id="UP000215914">
    <property type="component" value="Unassembled WGS sequence"/>
</dbReference>